<feature type="transmembrane region" description="Helical" evidence="2">
    <location>
        <begin position="103"/>
        <end position="119"/>
    </location>
</feature>
<feature type="transmembrane region" description="Helical" evidence="2">
    <location>
        <begin position="466"/>
        <end position="486"/>
    </location>
</feature>
<feature type="transmembrane region" description="Helical" evidence="2">
    <location>
        <begin position="431"/>
        <end position="454"/>
    </location>
</feature>
<sequence>MTSSTSLTISTSGSLSSNSELSIRSPSNSEHTSSDELQPKKEILIYQNQLKEQQRLKKLEEMKEDQLEPKHKVNKWLILFLVFLLPISLFICFTTRFNAISGLYFLLFIIYLFVPNHSYTRGVKKFQNFHFAYLTIVVIFSSLVLIGQIVFNSYLYHNEKNGNTIIEENSDTYEIFETIGLKMVWLNAIDGFLAIFPDACLLIISIVTLILFKKDHNIIKSKNLFKSKRGINLPKNTRTTKIFISLALIFFIAVTSPCVGNLVFLVFGVIFFSIWSFGSIKIYDFKLYWVLLFLYSVAYFLLIYIFQFPSFDVDIPDYIGVFYIVDPVMVVYLPIFRIIILFLTILSISSVLTDQFFGEDVHKKKPKHRTIINQASIGRTSLFLFVLSICLLLFYVSLSPSLLTLPIWILCGVSILFPKVFTFLISITSHYIILIFLAQYIFNIDFGFTSTDILSDLGFLFFEDPIITFGLGGLTVVFLCFHNRLINFLKKSSNLSDKDQNGNSENEKLINNASNSNDNSQSTSTDSLEEENEWLELDDIRDKDDDDDDDDDELKKKKKKKKRQIWNLKYLIVTPNI</sequence>
<dbReference type="Pfam" id="PF24871">
    <property type="entry name" value="Piezo_TM1-24"/>
    <property type="match status" value="1"/>
</dbReference>
<keyword evidence="2" id="KW-0472">Membrane</keyword>
<proteinExistence type="predicted"/>
<dbReference type="GO" id="GO:0071260">
    <property type="term" value="P:cellular response to mechanical stimulus"/>
    <property type="evidence" value="ECO:0007669"/>
    <property type="project" value="TreeGrafter"/>
</dbReference>
<evidence type="ECO:0000256" key="1">
    <source>
        <dbReference type="SAM" id="MobiDB-lite"/>
    </source>
</evidence>
<evidence type="ECO:0000256" key="2">
    <source>
        <dbReference type="SAM" id="Phobius"/>
    </source>
</evidence>
<dbReference type="GO" id="GO:0005261">
    <property type="term" value="F:monoatomic cation channel activity"/>
    <property type="evidence" value="ECO:0007669"/>
    <property type="project" value="TreeGrafter"/>
</dbReference>
<keyword evidence="2" id="KW-0812">Transmembrane</keyword>
<dbReference type="GO" id="GO:0042391">
    <property type="term" value="P:regulation of membrane potential"/>
    <property type="evidence" value="ECO:0007669"/>
    <property type="project" value="TreeGrafter"/>
</dbReference>
<evidence type="ECO:0000313" key="5">
    <source>
        <dbReference type="Proteomes" id="UP001146793"/>
    </source>
</evidence>
<reference evidence="4" key="1">
    <citation type="submission" date="2022-08" db="EMBL/GenBank/DDBJ databases">
        <title>Novel sulphate-reducing endosymbionts in the free-living metamonad Anaeramoeba.</title>
        <authorList>
            <person name="Jerlstrom-Hultqvist J."/>
            <person name="Cepicka I."/>
            <person name="Gallot-Lavallee L."/>
            <person name="Salas-Leiva D."/>
            <person name="Curtis B.A."/>
            <person name="Zahonova K."/>
            <person name="Pipaliya S."/>
            <person name="Dacks J."/>
            <person name="Roger A.J."/>
        </authorList>
    </citation>
    <scope>NUCLEOTIDE SEQUENCE</scope>
    <source>
        <strain evidence="4">Busselton2</strain>
    </source>
</reference>
<dbReference type="GO" id="GO:0050982">
    <property type="term" value="P:detection of mechanical stimulus"/>
    <property type="evidence" value="ECO:0007669"/>
    <property type="project" value="TreeGrafter"/>
</dbReference>
<keyword evidence="2" id="KW-1133">Transmembrane helix</keyword>
<keyword evidence="4" id="KW-0346">Stress response</keyword>
<gene>
    <name evidence="4" type="ORF">M0812_13356</name>
</gene>
<feature type="compositionally biased region" description="Acidic residues" evidence="1">
    <location>
        <begin position="527"/>
        <end position="537"/>
    </location>
</feature>
<feature type="compositionally biased region" description="Basic and acidic residues" evidence="1">
    <location>
        <begin position="496"/>
        <end position="508"/>
    </location>
</feature>
<dbReference type="GO" id="GO:0016020">
    <property type="term" value="C:membrane"/>
    <property type="evidence" value="ECO:0007669"/>
    <property type="project" value="InterPro"/>
</dbReference>
<dbReference type="PANTHER" id="PTHR13167">
    <property type="entry name" value="PIEZO-TYPE MECHANOSENSITIVE ION CHANNEL COMPONENT"/>
    <property type="match status" value="1"/>
</dbReference>
<feature type="transmembrane region" description="Helical" evidence="2">
    <location>
        <begin position="287"/>
        <end position="306"/>
    </location>
</feature>
<feature type="compositionally biased region" description="Low complexity" evidence="1">
    <location>
        <begin position="1"/>
        <end position="30"/>
    </location>
</feature>
<evidence type="ECO:0000313" key="4">
    <source>
        <dbReference type="EMBL" id="KAJ3441347.1"/>
    </source>
</evidence>
<protein>
    <submittedName>
        <fullName evidence="4">32 kDa heat shock protein-related</fullName>
    </submittedName>
</protein>
<accession>A0AAV7ZLP2</accession>
<dbReference type="EMBL" id="JANTQA010000029">
    <property type="protein sequence ID" value="KAJ3441347.1"/>
    <property type="molecule type" value="Genomic_DNA"/>
</dbReference>
<feature type="transmembrane region" description="Helical" evidence="2">
    <location>
        <begin position="131"/>
        <end position="151"/>
    </location>
</feature>
<feature type="transmembrane region" description="Helical" evidence="2">
    <location>
        <begin position="402"/>
        <end position="424"/>
    </location>
</feature>
<name>A0AAV7ZLP2_9EUKA</name>
<comment type="caution">
    <text evidence="4">The sequence shown here is derived from an EMBL/GenBank/DDBJ whole genome shotgun (WGS) entry which is preliminary data.</text>
</comment>
<dbReference type="AlphaFoldDB" id="A0AAV7ZLP2"/>
<feature type="transmembrane region" description="Helical" evidence="2">
    <location>
        <begin position="191"/>
        <end position="212"/>
    </location>
</feature>
<dbReference type="PANTHER" id="PTHR13167:SF25">
    <property type="entry name" value="PIEZO-TYPE MECHANOSENSITIVE ION CHANNEL COMPONENT"/>
    <property type="match status" value="1"/>
</dbReference>
<dbReference type="InterPro" id="IPR027272">
    <property type="entry name" value="Piezo"/>
</dbReference>
<feature type="domain" description="Piezo TM1-24" evidence="3">
    <location>
        <begin position="96"/>
        <end position="217"/>
    </location>
</feature>
<feature type="region of interest" description="Disordered" evidence="1">
    <location>
        <begin position="1"/>
        <end position="40"/>
    </location>
</feature>
<dbReference type="Proteomes" id="UP001146793">
    <property type="component" value="Unassembled WGS sequence"/>
</dbReference>
<evidence type="ECO:0000259" key="3">
    <source>
        <dbReference type="Pfam" id="PF24871"/>
    </source>
</evidence>
<feature type="transmembrane region" description="Helical" evidence="2">
    <location>
        <begin position="239"/>
        <end position="256"/>
    </location>
</feature>
<feature type="transmembrane region" description="Helical" evidence="2">
    <location>
        <begin position="377"/>
        <end position="396"/>
    </location>
</feature>
<feature type="transmembrane region" description="Helical" evidence="2">
    <location>
        <begin position="76"/>
        <end position="97"/>
    </location>
</feature>
<organism evidence="4 5">
    <name type="scientific">Anaeramoeba flamelloides</name>
    <dbReference type="NCBI Taxonomy" id="1746091"/>
    <lineage>
        <taxon>Eukaryota</taxon>
        <taxon>Metamonada</taxon>
        <taxon>Anaeramoebidae</taxon>
        <taxon>Anaeramoeba</taxon>
    </lineage>
</organism>
<feature type="compositionally biased region" description="Low complexity" evidence="1">
    <location>
        <begin position="511"/>
        <end position="526"/>
    </location>
</feature>
<feature type="transmembrane region" description="Helical" evidence="2">
    <location>
        <begin position="262"/>
        <end position="280"/>
    </location>
</feature>
<feature type="region of interest" description="Disordered" evidence="1">
    <location>
        <begin position="496"/>
        <end position="562"/>
    </location>
</feature>
<dbReference type="GO" id="GO:0008381">
    <property type="term" value="F:mechanosensitive monoatomic ion channel activity"/>
    <property type="evidence" value="ECO:0007669"/>
    <property type="project" value="InterPro"/>
</dbReference>
<dbReference type="InterPro" id="IPR056769">
    <property type="entry name" value="Piezo_TM1-24"/>
</dbReference>